<dbReference type="GO" id="GO:0033167">
    <property type="term" value="C:ARC complex"/>
    <property type="evidence" value="ECO:0007669"/>
    <property type="project" value="InterPro"/>
</dbReference>
<dbReference type="AlphaFoldDB" id="A0A6A7BKC1"/>
<dbReference type="Proteomes" id="UP000799423">
    <property type="component" value="Unassembled WGS sequence"/>
</dbReference>
<dbReference type="GO" id="GO:0031047">
    <property type="term" value="P:regulatory ncRNA-mediated gene silencing"/>
    <property type="evidence" value="ECO:0007669"/>
    <property type="project" value="InterPro"/>
</dbReference>
<evidence type="ECO:0000313" key="6">
    <source>
        <dbReference type="Proteomes" id="UP000799423"/>
    </source>
</evidence>
<dbReference type="EMBL" id="MU006290">
    <property type="protein sequence ID" value="KAF2855833.1"/>
    <property type="molecule type" value="Genomic_DNA"/>
</dbReference>
<proteinExistence type="predicted"/>
<dbReference type="InterPro" id="IPR006630">
    <property type="entry name" value="La_HTH"/>
</dbReference>
<name>A0A6A7BKC1_9PLEO</name>
<evidence type="ECO:0000256" key="2">
    <source>
        <dbReference type="PROSITE-ProRule" id="PRU00332"/>
    </source>
</evidence>
<evidence type="ECO:0000256" key="1">
    <source>
        <dbReference type="ARBA" id="ARBA00022884"/>
    </source>
</evidence>
<dbReference type="PANTHER" id="PTHR22792:SF140">
    <property type="entry name" value="ACHILLES, ISOFORM A"/>
    <property type="match status" value="1"/>
</dbReference>
<keyword evidence="6" id="KW-1185">Reference proteome</keyword>
<feature type="domain" description="HTH La-type RNA-binding" evidence="4">
    <location>
        <begin position="31"/>
        <end position="121"/>
    </location>
</feature>
<sequence>MGPPNGDNNTVSDSTPLTAVEEDHPDGATIRRQVRIQTPLFTTLVEFYFSDENLPTDLHLLKCCGGRENIPVSISLICGFKKMRAYKPKKLVVAALRKSAFLEVVENGKKIKRKMAMPGRCALDPDFFDADDGIAHDPRTCRQPAVFPVPLLPQTKIEYPKGISKNMLKPSGFEKTYTEPMPTPQEAAEEEAMYDPEKSFVERIEIAIQRFKQKRRMHEMYAHVFHKLMRFSGVESGQRMHQGLSRQEMASMDAEDIAKALAIHSVPWDRGDTKQWVVDFYGVAKAFLSSWYPAHYGMTSNAIKNACQVLRSFYKYLLYHNVCPEYTEDLMRARDLCDLAEEELPKVVAAGFALPGDFNKSASAIFGGAHAGQYTGDQSWATNLQAEGVDLAMIGIRNEEARVKFKDGVFIMGNDEQADKLEDQSLVAIGKEQVGLEIIAIHPPDENTKTAYEQTGDWAVKLEQLEPLGKLVCKTCVIENCDEWDLPKDPEKYPRGRPYRPSDVKEYEFWVEQSVLGDCFLSMKLDASVLHLSGGLTILDDVRETMCSFLTWLPNELWMERKPKEVRWLRKGMGLDEEEGETKGENKENKCSKENGGYDEFDDE</sequence>
<feature type="compositionally biased region" description="Basic and acidic residues" evidence="3">
    <location>
        <begin position="581"/>
        <end position="593"/>
    </location>
</feature>
<evidence type="ECO:0000259" key="4">
    <source>
        <dbReference type="PROSITE" id="PS50961"/>
    </source>
</evidence>
<reference evidence="5" key="1">
    <citation type="submission" date="2020-01" db="EMBL/GenBank/DDBJ databases">
        <authorList>
            <consortium name="DOE Joint Genome Institute"/>
            <person name="Haridas S."/>
            <person name="Albert R."/>
            <person name="Binder M."/>
            <person name="Bloem J."/>
            <person name="Labutti K."/>
            <person name="Salamov A."/>
            <person name="Andreopoulos B."/>
            <person name="Baker S.E."/>
            <person name="Barry K."/>
            <person name="Bills G."/>
            <person name="Bluhm B.H."/>
            <person name="Cannon C."/>
            <person name="Castanera R."/>
            <person name="Culley D.E."/>
            <person name="Daum C."/>
            <person name="Ezra D."/>
            <person name="Gonzalez J.B."/>
            <person name="Henrissat B."/>
            <person name="Kuo A."/>
            <person name="Liang C."/>
            <person name="Lipzen A."/>
            <person name="Lutzoni F."/>
            <person name="Magnuson J."/>
            <person name="Mondo S."/>
            <person name="Nolan M."/>
            <person name="Ohm R."/>
            <person name="Pangilinan J."/>
            <person name="Park H.-J."/>
            <person name="Ramirez L."/>
            <person name="Alfaro M."/>
            <person name="Sun H."/>
            <person name="Tritt A."/>
            <person name="Yoshinaga Y."/>
            <person name="Zwiers L.-H."/>
            <person name="Turgeon B.G."/>
            <person name="Goodwin S.B."/>
            <person name="Spatafora J.W."/>
            <person name="Crous P.W."/>
            <person name="Grigoriev I.V."/>
        </authorList>
    </citation>
    <scope>NUCLEOTIDE SEQUENCE</scope>
    <source>
        <strain evidence="5">IPT5</strain>
    </source>
</reference>
<dbReference type="SMART" id="SM00715">
    <property type="entry name" value="LA"/>
    <property type="match status" value="1"/>
</dbReference>
<dbReference type="InterPro" id="IPR036390">
    <property type="entry name" value="WH_DNA-bd_sf"/>
</dbReference>
<keyword evidence="1 2" id="KW-0694">RNA-binding</keyword>
<dbReference type="InterPro" id="IPR018606">
    <property type="entry name" value="Arb1"/>
</dbReference>
<protein>
    <recommendedName>
        <fullName evidence="4">HTH La-type RNA-binding domain-containing protein</fullName>
    </recommendedName>
</protein>
<organism evidence="5 6">
    <name type="scientific">Plenodomus tracheiphilus IPT5</name>
    <dbReference type="NCBI Taxonomy" id="1408161"/>
    <lineage>
        <taxon>Eukaryota</taxon>
        <taxon>Fungi</taxon>
        <taxon>Dikarya</taxon>
        <taxon>Ascomycota</taxon>
        <taxon>Pezizomycotina</taxon>
        <taxon>Dothideomycetes</taxon>
        <taxon>Pleosporomycetidae</taxon>
        <taxon>Pleosporales</taxon>
        <taxon>Pleosporineae</taxon>
        <taxon>Leptosphaeriaceae</taxon>
        <taxon>Plenodomus</taxon>
    </lineage>
</organism>
<dbReference type="GO" id="GO:0003729">
    <property type="term" value="F:mRNA binding"/>
    <property type="evidence" value="ECO:0007669"/>
    <property type="project" value="TreeGrafter"/>
</dbReference>
<gene>
    <name evidence="5" type="ORF">T440DRAFT_385195</name>
</gene>
<dbReference type="SUPFAM" id="SSF46785">
    <property type="entry name" value="Winged helix' DNA-binding domain"/>
    <property type="match status" value="1"/>
</dbReference>
<feature type="region of interest" description="Disordered" evidence="3">
    <location>
        <begin position="1"/>
        <end position="24"/>
    </location>
</feature>
<dbReference type="Pfam" id="PF09692">
    <property type="entry name" value="Arb1"/>
    <property type="match status" value="1"/>
</dbReference>
<dbReference type="InterPro" id="IPR036388">
    <property type="entry name" value="WH-like_DNA-bd_sf"/>
</dbReference>
<feature type="region of interest" description="Disordered" evidence="3">
    <location>
        <begin position="572"/>
        <end position="604"/>
    </location>
</feature>
<feature type="compositionally biased region" description="Polar residues" evidence="3">
    <location>
        <begin position="1"/>
        <end position="17"/>
    </location>
</feature>
<dbReference type="PANTHER" id="PTHR22792">
    <property type="entry name" value="LUPUS LA PROTEIN-RELATED"/>
    <property type="match status" value="1"/>
</dbReference>
<evidence type="ECO:0000313" key="5">
    <source>
        <dbReference type="EMBL" id="KAF2855833.1"/>
    </source>
</evidence>
<dbReference type="OrthoDB" id="435402at2759"/>
<dbReference type="InterPro" id="IPR045180">
    <property type="entry name" value="La_dom_prot"/>
</dbReference>
<dbReference type="PROSITE" id="PS50961">
    <property type="entry name" value="HTH_LA"/>
    <property type="match status" value="1"/>
</dbReference>
<accession>A0A6A7BKC1</accession>
<evidence type="ECO:0000256" key="3">
    <source>
        <dbReference type="SAM" id="MobiDB-lite"/>
    </source>
</evidence>
<dbReference type="Gene3D" id="1.10.10.10">
    <property type="entry name" value="Winged helix-like DNA-binding domain superfamily/Winged helix DNA-binding domain"/>
    <property type="match status" value="1"/>
</dbReference>
<dbReference type="Pfam" id="PF05383">
    <property type="entry name" value="La"/>
    <property type="match status" value="1"/>
</dbReference>